<reference evidence="6 7" key="1">
    <citation type="submission" date="2015-07" db="EMBL/GenBank/DDBJ databases">
        <authorList>
            <person name="Kim K.M."/>
        </authorList>
    </citation>
    <scope>NUCLEOTIDE SEQUENCE [LARGE SCALE GENOMIC DNA]</scope>
    <source>
        <strain evidence="6 7">KCTC 12363</strain>
    </source>
</reference>
<dbReference type="PANTHER" id="PTHR33546">
    <property type="entry name" value="LARGE, MULTIFUNCTIONAL SECRETED PROTEIN-RELATED"/>
    <property type="match status" value="1"/>
</dbReference>
<dbReference type="InterPro" id="IPR013427">
    <property type="entry name" value="Haem-bd_dom_put"/>
</dbReference>
<dbReference type="PANTHER" id="PTHR33546:SF1">
    <property type="entry name" value="LARGE, MULTIFUNCTIONAL SECRETED PROTEIN"/>
    <property type="match status" value="1"/>
</dbReference>
<dbReference type="OrthoDB" id="9808161at2"/>
<organism evidence="6 7">
    <name type="scientific">Cyclobacterium amurskyense</name>
    <dbReference type="NCBI Taxonomy" id="320787"/>
    <lineage>
        <taxon>Bacteria</taxon>
        <taxon>Pseudomonadati</taxon>
        <taxon>Bacteroidota</taxon>
        <taxon>Cytophagia</taxon>
        <taxon>Cytophagales</taxon>
        <taxon>Cyclobacteriaceae</taxon>
        <taxon>Cyclobacterium</taxon>
    </lineage>
</organism>
<protein>
    <submittedName>
        <fullName evidence="6">Membrane-bound dehydrogenase domain protein</fullName>
    </submittedName>
</protein>
<dbReference type="STRING" id="320787.CA2015_3703"/>
<dbReference type="AlphaFoldDB" id="A0A0H4PJ76"/>
<evidence type="ECO:0000313" key="6">
    <source>
        <dbReference type="EMBL" id="AKP53080.1"/>
    </source>
</evidence>
<gene>
    <name evidence="6" type="ORF">CA2015_3703</name>
</gene>
<dbReference type="SUPFAM" id="SSF46626">
    <property type="entry name" value="Cytochrome c"/>
    <property type="match status" value="1"/>
</dbReference>
<evidence type="ECO:0000256" key="4">
    <source>
        <dbReference type="PROSITE-ProRule" id="PRU00433"/>
    </source>
</evidence>
<accession>A0A0H4PJ76</accession>
<dbReference type="NCBIfam" id="TIGR02603">
    <property type="entry name" value="CxxCH_TIGR02603"/>
    <property type="match status" value="1"/>
</dbReference>
<dbReference type="Gene3D" id="2.120.10.30">
    <property type="entry name" value="TolB, C-terminal domain"/>
    <property type="match status" value="1"/>
</dbReference>
<dbReference type="GO" id="GO:0046872">
    <property type="term" value="F:metal ion binding"/>
    <property type="evidence" value="ECO:0007669"/>
    <property type="project" value="UniProtKB-KW"/>
</dbReference>
<keyword evidence="1 4" id="KW-0349">Heme</keyword>
<proteinExistence type="predicted"/>
<evidence type="ECO:0000256" key="2">
    <source>
        <dbReference type="ARBA" id="ARBA00022723"/>
    </source>
</evidence>
<dbReference type="InterPro" id="IPR016024">
    <property type="entry name" value="ARM-type_fold"/>
</dbReference>
<dbReference type="Gene3D" id="1.25.10.10">
    <property type="entry name" value="Leucine-rich Repeat Variant"/>
    <property type="match status" value="1"/>
</dbReference>
<evidence type="ECO:0000259" key="5">
    <source>
        <dbReference type="PROSITE" id="PS51007"/>
    </source>
</evidence>
<keyword evidence="2 4" id="KW-0479">Metal-binding</keyword>
<dbReference type="GO" id="GO:0020037">
    <property type="term" value="F:heme binding"/>
    <property type="evidence" value="ECO:0007669"/>
    <property type="project" value="InterPro"/>
</dbReference>
<evidence type="ECO:0000256" key="3">
    <source>
        <dbReference type="ARBA" id="ARBA00023004"/>
    </source>
</evidence>
<keyword evidence="3 4" id="KW-0408">Iron</keyword>
<dbReference type="InterPro" id="IPR011989">
    <property type="entry name" value="ARM-like"/>
</dbReference>
<dbReference type="Gene3D" id="1.10.760.10">
    <property type="entry name" value="Cytochrome c-like domain"/>
    <property type="match status" value="1"/>
</dbReference>
<keyword evidence="7" id="KW-1185">Reference proteome</keyword>
<dbReference type="KEGG" id="camu:CA2015_3703"/>
<dbReference type="InterPro" id="IPR036909">
    <property type="entry name" value="Cyt_c-like_dom_sf"/>
</dbReference>
<evidence type="ECO:0000256" key="1">
    <source>
        <dbReference type="ARBA" id="ARBA00022617"/>
    </source>
</evidence>
<sequence length="1008" mass="111106">MKQTILSNTFTFLCLTAVCCLPGCGEKGANSASDGSIAPEDAIASFELAPGFQMEIIANEPMVMDPVDMEIDEFGRMYVVEMPGYPIDKSGTGRIALLSDTDEDGVMDQRTIFADNLVLPNGILRWKKGVLVTDAPDVLYLEDTDGDGVADIRETIMTGFSLSNPHVNVNNPVYGIDNWIHLSHLGHIGTRKYEAEFGDKGSAIVFPNTPEGTELPKNANGHSVRFKPDIQVAELASTRSQFGHTFDRWGRYLLTHNQNHIYHEVIAAPYLSRNPGLLVSNASESISDHGKETEVFQITTNPDRQLFTPVGLTTSSSGITAYLGGAFAAPFDKAVFVAESVSNLVHVDILKEKGATFVAERLRDNKEFLASKDSWSRPVNMYVGPDGALYVLDYYRRIIEHPEWMSDEAVAAGGLSDGVGMGRIFRITPEGAGKADWSSGLTLGKESPQEWVQHLASKNNWWRNNAQRLLVTAQSQEVIPDLEKMAKNQDSAEGRLHALWTLEGLKGLSTELIIDALNDPEAGVRENAIKLAEMHLSESNDLITELLKLKTDPNARVRFQLLCTLGFIDTPEATKVAEELLFQDLSDEWVQIAALSASSSQNMPLLRTVLSRFDKDQPAYGSLIRRLTAMITANENDGEAENMLQKALDLSGNKGWEAAVLNGIADGVKRNEENEEILTNYLDKIVLAFFEHPDAKLRKSALNLIKTLDFKDENLLQASMDKAMAIATDQSIPESRRAEVLRFLPEGNVSPYAGQLKGIIATTEPIVLQIAAMQALGNIKGTEVPEYVLAKWNSLTPEIRDVALGTFMSESERVKLLLEALKDGEIPTAAIGWKMRVRLMNNGDEATRNFARELLTKDEGEEINKRYQKALEINGDPIAGKSVYIENCALCHQFRGKSGVAFGPDLGTLHNWHPKDLMANILDPNLSIAPGFDLWEVMLKDGETIQGMIMNETSAAISLRISPGVEKTINRQDIESITGMQLSLMPGLAEQLDQQKIADLMAFIRNSE</sequence>
<dbReference type="Proteomes" id="UP000036520">
    <property type="component" value="Chromosome"/>
</dbReference>
<dbReference type="PROSITE" id="PS51007">
    <property type="entry name" value="CYTC"/>
    <property type="match status" value="1"/>
</dbReference>
<dbReference type="RefSeq" id="WP_048643224.1">
    <property type="nucleotide sequence ID" value="NZ_CP012040.1"/>
</dbReference>
<dbReference type="Pfam" id="PF13646">
    <property type="entry name" value="HEAT_2"/>
    <property type="match status" value="1"/>
</dbReference>
<dbReference type="InterPro" id="IPR009056">
    <property type="entry name" value="Cyt_c-like_dom"/>
</dbReference>
<dbReference type="InterPro" id="IPR013428">
    <property type="entry name" value="Membrane-bound_put_N"/>
</dbReference>
<dbReference type="Pfam" id="PF23500">
    <property type="entry name" value="DUF7133"/>
    <property type="match status" value="1"/>
</dbReference>
<dbReference type="SUPFAM" id="SSF63829">
    <property type="entry name" value="Calcium-dependent phosphotriesterase"/>
    <property type="match status" value="1"/>
</dbReference>
<name>A0A0H4PJ76_9BACT</name>
<dbReference type="EMBL" id="CP012040">
    <property type="protein sequence ID" value="AKP53080.1"/>
    <property type="molecule type" value="Genomic_DNA"/>
</dbReference>
<feature type="domain" description="Cytochrome c" evidence="5">
    <location>
        <begin position="875"/>
        <end position="1008"/>
    </location>
</feature>
<dbReference type="NCBIfam" id="TIGR02604">
    <property type="entry name" value="Piru_Ver_Nterm"/>
    <property type="match status" value="1"/>
</dbReference>
<evidence type="ECO:0000313" key="7">
    <source>
        <dbReference type="Proteomes" id="UP000036520"/>
    </source>
</evidence>
<dbReference type="GO" id="GO:0009055">
    <property type="term" value="F:electron transfer activity"/>
    <property type="evidence" value="ECO:0007669"/>
    <property type="project" value="InterPro"/>
</dbReference>
<dbReference type="SUPFAM" id="SSF48371">
    <property type="entry name" value="ARM repeat"/>
    <property type="match status" value="1"/>
</dbReference>
<dbReference type="InterPro" id="IPR055557">
    <property type="entry name" value="DUF7133"/>
</dbReference>
<dbReference type="InterPro" id="IPR011042">
    <property type="entry name" value="6-blade_b-propeller_TolB-like"/>
</dbReference>